<comment type="caution">
    <text evidence="6">The sequence shown here is derived from an EMBL/GenBank/DDBJ whole genome shotgun (WGS) entry which is preliminary data.</text>
</comment>
<dbReference type="InterPro" id="IPR050377">
    <property type="entry name" value="Radical_SAM_PqqE_MftC-like"/>
</dbReference>
<dbReference type="SUPFAM" id="SSF102114">
    <property type="entry name" value="Radical SAM enzymes"/>
    <property type="match status" value="1"/>
</dbReference>
<dbReference type="Proteomes" id="UP000052008">
    <property type="component" value="Unassembled WGS sequence"/>
</dbReference>
<dbReference type="InterPro" id="IPR013785">
    <property type="entry name" value="Aldolase_TIM"/>
</dbReference>
<sequence length="363" mass="41370">MPGMIEGLSSLRHARALSRRYFHDTSLLTKWLYIRRQLRKLVRRGGPIQLWLGMTYRCQCRCVHCCQGPYLGSDVSELSEEQLRELIDISRRLGALEVVLFGGEPLLRHDTIPLIAYAHRRGMLSHLFTNGILLDEERTHALKEAGLFRVNISIDAADAEEHDKRRRLPGCYEKAIAGIERLVALNIRCIIWTYASKRDVAQKNMSDLRGVIALGKELGVNGVYVCFPVATGNWACGQHEMLTLEERNRVRVFQSDPFVELEFPEETSPCRGGIRMLYVSPDGRLSPCPCIPYIYGDVREEPLDAIAKRMWNEMLHYQRQAGGQCIMQYPAYRRLVYGDDAPAITPLPCMQEPESTATTEQSE</sequence>
<dbReference type="Gene3D" id="3.20.20.70">
    <property type="entry name" value="Aldolase class I"/>
    <property type="match status" value="1"/>
</dbReference>
<proteinExistence type="predicted"/>
<dbReference type="Pfam" id="PF04055">
    <property type="entry name" value="Radical_SAM"/>
    <property type="match status" value="1"/>
</dbReference>
<dbReference type="SFLD" id="SFLDG01386">
    <property type="entry name" value="main_SPASM_domain-containing"/>
    <property type="match status" value="1"/>
</dbReference>
<dbReference type="PROSITE" id="PS51918">
    <property type="entry name" value="RADICAL_SAM"/>
    <property type="match status" value="1"/>
</dbReference>
<dbReference type="GO" id="GO:0006783">
    <property type="term" value="P:heme biosynthetic process"/>
    <property type="evidence" value="ECO:0007669"/>
    <property type="project" value="TreeGrafter"/>
</dbReference>
<dbReference type="GO" id="GO:0051536">
    <property type="term" value="F:iron-sulfur cluster binding"/>
    <property type="evidence" value="ECO:0007669"/>
    <property type="project" value="UniProtKB-KW"/>
</dbReference>
<keyword evidence="2" id="KW-0479">Metal-binding</keyword>
<evidence type="ECO:0000313" key="6">
    <source>
        <dbReference type="EMBL" id="KPJ52629.1"/>
    </source>
</evidence>
<dbReference type="GO" id="GO:0046872">
    <property type="term" value="F:metal ion binding"/>
    <property type="evidence" value="ECO:0007669"/>
    <property type="project" value="UniProtKB-KW"/>
</dbReference>
<dbReference type="AlphaFoldDB" id="A0A0S7WQZ0"/>
<dbReference type="SFLD" id="SFLDS00029">
    <property type="entry name" value="Radical_SAM"/>
    <property type="match status" value="1"/>
</dbReference>
<feature type="domain" description="Radical SAM core" evidence="5">
    <location>
        <begin position="44"/>
        <end position="266"/>
    </location>
</feature>
<dbReference type="STRING" id="1703770.AMJ39_07365"/>
<dbReference type="InterPro" id="IPR007197">
    <property type="entry name" value="rSAM"/>
</dbReference>
<evidence type="ECO:0000256" key="2">
    <source>
        <dbReference type="ARBA" id="ARBA00022723"/>
    </source>
</evidence>
<keyword evidence="4" id="KW-0411">Iron-sulfur</keyword>
<dbReference type="EMBL" id="LIZS01000049">
    <property type="protein sequence ID" value="KPJ52629.1"/>
    <property type="molecule type" value="Genomic_DNA"/>
</dbReference>
<name>A0A0S7WQZ0_UNCT6</name>
<evidence type="ECO:0000259" key="5">
    <source>
        <dbReference type="PROSITE" id="PS51918"/>
    </source>
</evidence>
<keyword evidence="1" id="KW-0949">S-adenosyl-L-methionine</keyword>
<reference evidence="6 7" key="1">
    <citation type="journal article" date="2015" name="Microbiome">
        <title>Genomic resolution of linkages in carbon, nitrogen, and sulfur cycling among widespread estuary sediment bacteria.</title>
        <authorList>
            <person name="Baker B.J."/>
            <person name="Lazar C.S."/>
            <person name="Teske A.P."/>
            <person name="Dick G.J."/>
        </authorList>
    </citation>
    <scope>NUCLEOTIDE SEQUENCE [LARGE SCALE GENOMIC DNA]</scope>
    <source>
        <strain evidence="6">DG_24</strain>
    </source>
</reference>
<dbReference type="SFLD" id="SFLDG01067">
    <property type="entry name" value="SPASM/twitch_domain_containing"/>
    <property type="match status" value="1"/>
</dbReference>
<protein>
    <recommendedName>
        <fullName evidence="5">Radical SAM core domain-containing protein</fullName>
    </recommendedName>
</protein>
<evidence type="ECO:0000256" key="4">
    <source>
        <dbReference type="ARBA" id="ARBA00023014"/>
    </source>
</evidence>
<dbReference type="PANTHER" id="PTHR11228:SF7">
    <property type="entry name" value="PQQA PEPTIDE CYCLASE"/>
    <property type="match status" value="1"/>
</dbReference>
<keyword evidence="3" id="KW-0408">Iron</keyword>
<dbReference type="GO" id="GO:0003824">
    <property type="term" value="F:catalytic activity"/>
    <property type="evidence" value="ECO:0007669"/>
    <property type="project" value="InterPro"/>
</dbReference>
<dbReference type="InterPro" id="IPR023885">
    <property type="entry name" value="4Fe4S-binding_SPASM_dom"/>
</dbReference>
<evidence type="ECO:0000256" key="1">
    <source>
        <dbReference type="ARBA" id="ARBA00022691"/>
    </source>
</evidence>
<dbReference type="CDD" id="cd01335">
    <property type="entry name" value="Radical_SAM"/>
    <property type="match status" value="1"/>
</dbReference>
<gene>
    <name evidence="6" type="ORF">AMJ39_07365</name>
</gene>
<organism evidence="6 7">
    <name type="scientific">candidate division TA06 bacterium DG_24</name>
    <dbReference type="NCBI Taxonomy" id="1703770"/>
    <lineage>
        <taxon>Bacteria</taxon>
        <taxon>Bacteria division TA06</taxon>
    </lineage>
</organism>
<evidence type="ECO:0000256" key="3">
    <source>
        <dbReference type="ARBA" id="ARBA00023004"/>
    </source>
</evidence>
<dbReference type="Pfam" id="PF13186">
    <property type="entry name" value="SPASM"/>
    <property type="match status" value="1"/>
</dbReference>
<dbReference type="PANTHER" id="PTHR11228">
    <property type="entry name" value="RADICAL SAM DOMAIN PROTEIN"/>
    <property type="match status" value="1"/>
</dbReference>
<evidence type="ECO:0000313" key="7">
    <source>
        <dbReference type="Proteomes" id="UP000052008"/>
    </source>
</evidence>
<dbReference type="InterPro" id="IPR058240">
    <property type="entry name" value="rSAM_sf"/>
</dbReference>
<accession>A0A0S7WQZ0</accession>